<feature type="domain" description="KANL3/Tex30 alpha/beta hydrolase-like" evidence="1">
    <location>
        <begin position="27"/>
        <end position="190"/>
    </location>
</feature>
<evidence type="ECO:0000313" key="2">
    <source>
        <dbReference type="EMBL" id="RZT88154.1"/>
    </source>
</evidence>
<comment type="caution">
    <text evidence="2">The sequence shown here is derived from an EMBL/GenBank/DDBJ whole genome shotgun (WGS) entry which is preliminary data.</text>
</comment>
<dbReference type="PANTHER" id="PTHR13136:SF11">
    <property type="entry name" value="TESTIS-EXPRESSED PROTEIN 30"/>
    <property type="match status" value="1"/>
</dbReference>
<dbReference type="InterPro" id="IPR029058">
    <property type="entry name" value="AB_hydrolase_fold"/>
</dbReference>
<evidence type="ECO:0000259" key="1">
    <source>
        <dbReference type="Pfam" id="PF20408"/>
    </source>
</evidence>
<dbReference type="AlphaFoldDB" id="A0A4Q7V3U5"/>
<gene>
    <name evidence="2" type="ORF">EV383_5091</name>
</gene>
<protein>
    <recommendedName>
        <fullName evidence="1">KANL3/Tex30 alpha/beta hydrolase-like domain-containing protein</fullName>
    </recommendedName>
</protein>
<organism evidence="2 3">
    <name type="scientific">Pseudonocardia sediminis</name>
    <dbReference type="NCBI Taxonomy" id="1397368"/>
    <lineage>
        <taxon>Bacteria</taxon>
        <taxon>Bacillati</taxon>
        <taxon>Actinomycetota</taxon>
        <taxon>Actinomycetes</taxon>
        <taxon>Pseudonocardiales</taxon>
        <taxon>Pseudonocardiaceae</taxon>
        <taxon>Pseudonocardia</taxon>
    </lineage>
</organism>
<dbReference type="PANTHER" id="PTHR13136">
    <property type="entry name" value="TESTIS DEVELOPMENT PROTEIN PRTD"/>
    <property type="match status" value="1"/>
</dbReference>
<evidence type="ECO:0000313" key="3">
    <source>
        <dbReference type="Proteomes" id="UP000291591"/>
    </source>
</evidence>
<name>A0A4Q7V3U5_PSEST</name>
<dbReference type="Gene3D" id="3.40.50.1820">
    <property type="entry name" value="alpha/beta hydrolase"/>
    <property type="match status" value="1"/>
</dbReference>
<keyword evidence="3" id="KW-1185">Reference proteome</keyword>
<sequence length="208" mass="21366">MSTEPVGIDTPHGPARVTLHRATGRARALFLLGHGAGGGVGAPDLVVATRTATARGVHVGLVEQPYRVAGRRAPAPAKQLDAAWLAVVAAARAGELGVDRRGRLPLLAGGRSSGARVACRTAGGAGASGVLCLAFPVHPPGKPDKDRMPELDGVEVPVLVVQGRRDPFGCPEPAASRDVVVLDGDHSLKADPDGVRDAIDTWLTHLLP</sequence>
<dbReference type="InterPro" id="IPR046879">
    <property type="entry name" value="KANL3/Tex30_Abhydrolase"/>
</dbReference>
<proteinExistence type="predicted"/>
<dbReference type="Pfam" id="PF20408">
    <property type="entry name" value="Abhydrolase_11"/>
    <property type="match status" value="1"/>
</dbReference>
<dbReference type="EMBL" id="SHKL01000001">
    <property type="protein sequence ID" value="RZT88154.1"/>
    <property type="molecule type" value="Genomic_DNA"/>
</dbReference>
<dbReference type="RefSeq" id="WP_130292204.1">
    <property type="nucleotide sequence ID" value="NZ_SHKL01000001.1"/>
</dbReference>
<dbReference type="SUPFAM" id="SSF53474">
    <property type="entry name" value="alpha/beta-Hydrolases"/>
    <property type="match status" value="1"/>
</dbReference>
<accession>A0A4Q7V3U5</accession>
<dbReference type="Proteomes" id="UP000291591">
    <property type="component" value="Unassembled WGS sequence"/>
</dbReference>
<dbReference type="InterPro" id="IPR026555">
    <property type="entry name" value="NSL3/Tex30"/>
</dbReference>
<dbReference type="OrthoDB" id="652634at2"/>
<reference evidence="2 3" key="1">
    <citation type="submission" date="2019-02" db="EMBL/GenBank/DDBJ databases">
        <title>Sequencing the genomes of 1000 actinobacteria strains.</title>
        <authorList>
            <person name="Klenk H.-P."/>
        </authorList>
    </citation>
    <scope>NUCLEOTIDE SEQUENCE [LARGE SCALE GENOMIC DNA]</scope>
    <source>
        <strain evidence="2 3">DSM 45779</strain>
    </source>
</reference>